<feature type="non-terminal residue" evidence="1">
    <location>
        <position position="273"/>
    </location>
</feature>
<reference evidence="1" key="1">
    <citation type="submission" date="2018-05" db="EMBL/GenBank/DDBJ databases">
        <authorList>
            <person name="Lanie J.A."/>
            <person name="Ng W.-L."/>
            <person name="Kazmierczak K.M."/>
            <person name="Andrzejewski T.M."/>
            <person name="Davidsen T.M."/>
            <person name="Wayne K.J."/>
            <person name="Tettelin H."/>
            <person name="Glass J.I."/>
            <person name="Rusch D."/>
            <person name="Podicherti R."/>
            <person name="Tsui H.-C.T."/>
            <person name="Winkler M.E."/>
        </authorList>
    </citation>
    <scope>NUCLEOTIDE SEQUENCE</scope>
</reference>
<dbReference type="EMBL" id="UINC01160342">
    <property type="protein sequence ID" value="SVD58938.1"/>
    <property type="molecule type" value="Genomic_DNA"/>
</dbReference>
<accession>A0A382WLD6</accession>
<organism evidence="1">
    <name type="scientific">marine metagenome</name>
    <dbReference type="NCBI Taxonomy" id="408172"/>
    <lineage>
        <taxon>unclassified sequences</taxon>
        <taxon>metagenomes</taxon>
        <taxon>ecological metagenomes</taxon>
    </lineage>
</organism>
<dbReference type="Pfam" id="PF14234">
    <property type="entry name" value="DUF4336"/>
    <property type="match status" value="1"/>
</dbReference>
<dbReference type="InterPro" id="IPR025638">
    <property type="entry name" value="DUF4336"/>
</dbReference>
<protein>
    <submittedName>
        <fullName evidence="1">Uncharacterized protein</fullName>
    </submittedName>
</protein>
<evidence type="ECO:0000313" key="1">
    <source>
        <dbReference type="EMBL" id="SVD58938.1"/>
    </source>
</evidence>
<dbReference type="AlphaFoldDB" id="A0A382WLD6"/>
<name>A0A382WLD6_9ZZZZ</name>
<sequence>MVEELSLKKWNWWPLFPLYPYGYKKTICKEIVSDEVWSIEQIQGLYYVAVPIRMTVMRVKNGLMLINPLPPTKELINELYKLISRFGDIKTIILPTASGLEHKIGLPALSRIFKDAEIWLCPGQWSFPINLPLDFLGIPSKRTKILFEDGIPYQDECFWLSLGPINLGLGRFQEVSCFHKSTGILHVTDGIVAIDKNPPDIFDYDPTPLLFHARDRGDEILEDTIESRRKGWARLVLFASFLRPGKLQIPSLRHIIKYSFRKGFRNKKLHYGI</sequence>
<dbReference type="PANTHER" id="PTHR33835:SF2">
    <property type="entry name" value="LYSINE-TRNA LIGASE"/>
    <property type="match status" value="1"/>
</dbReference>
<dbReference type="PANTHER" id="PTHR33835">
    <property type="entry name" value="YALI0C07656P"/>
    <property type="match status" value="1"/>
</dbReference>
<gene>
    <name evidence="1" type="ORF">METZ01_LOCUS411792</name>
</gene>
<proteinExistence type="predicted"/>